<accession>A0A438K7M2</accession>
<reference evidence="10 11" key="1">
    <citation type="journal article" date="2018" name="PLoS Genet.">
        <title>Population sequencing reveals clonal diversity and ancestral inbreeding in the grapevine cultivar Chardonnay.</title>
        <authorList>
            <person name="Roach M.J."/>
            <person name="Johnson D.L."/>
            <person name="Bohlmann J."/>
            <person name="van Vuuren H.J."/>
            <person name="Jones S.J."/>
            <person name="Pretorius I.S."/>
            <person name="Schmidt S.A."/>
            <person name="Borneman A.R."/>
        </authorList>
    </citation>
    <scope>NUCLEOTIDE SEQUENCE [LARGE SCALE GENOMIC DNA]</scope>
    <source>
        <strain evidence="11">cv. Chardonnay</strain>
        <tissue evidence="10">Leaf</tissue>
    </source>
</reference>
<evidence type="ECO:0000259" key="9">
    <source>
        <dbReference type="PROSITE" id="PS50275"/>
    </source>
</evidence>
<dbReference type="GO" id="GO:0005774">
    <property type="term" value="C:vacuolar membrane"/>
    <property type="evidence" value="ECO:0007669"/>
    <property type="project" value="UniProtKB-SubCell"/>
</dbReference>
<evidence type="ECO:0000256" key="8">
    <source>
        <dbReference type="SAM" id="Phobius"/>
    </source>
</evidence>
<dbReference type="EMBL" id="QGNW01000014">
    <property type="protein sequence ID" value="RVX17196.1"/>
    <property type="molecule type" value="Genomic_DNA"/>
</dbReference>
<keyword evidence="8" id="KW-0812">Transmembrane</keyword>
<keyword evidence="4 8" id="KW-0472">Membrane</keyword>
<dbReference type="Pfam" id="PF13966">
    <property type="entry name" value="zf-RVT"/>
    <property type="match status" value="1"/>
</dbReference>
<dbReference type="InterPro" id="IPR043573">
    <property type="entry name" value="Fig4-like"/>
</dbReference>
<keyword evidence="8" id="KW-1133">Transmembrane helix</keyword>
<keyword evidence="3" id="KW-0378">Hydrolase</keyword>
<dbReference type="GO" id="GO:0043813">
    <property type="term" value="F:phosphatidylinositol-3,5-bisphosphate 5-phosphatase activity"/>
    <property type="evidence" value="ECO:0007669"/>
    <property type="project" value="InterPro"/>
</dbReference>
<evidence type="ECO:0000256" key="3">
    <source>
        <dbReference type="ARBA" id="ARBA00022801"/>
    </source>
</evidence>
<evidence type="ECO:0000256" key="7">
    <source>
        <dbReference type="SAM" id="MobiDB-lite"/>
    </source>
</evidence>
<comment type="subcellular location">
    <subcellularLocation>
        <location evidence="1">Vacuole membrane</location>
        <topology evidence="1">Peripheral membrane protein</topology>
    </subcellularLocation>
</comment>
<evidence type="ECO:0000256" key="4">
    <source>
        <dbReference type="ARBA" id="ARBA00023136"/>
    </source>
</evidence>
<dbReference type="AlphaFoldDB" id="A0A438K7M2"/>
<organism evidence="10 11">
    <name type="scientific">Vitis vinifera</name>
    <name type="common">Grape</name>
    <dbReference type="NCBI Taxonomy" id="29760"/>
    <lineage>
        <taxon>Eukaryota</taxon>
        <taxon>Viridiplantae</taxon>
        <taxon>Streptophyta</taxon>
        <taxon>Embryophyta</taxon>
        <taxon>Tracheophyta</taxon>
        <taxon>Spermatophyta</taxon>
        <taxon>Magnoliopsida</taxon>
        <taxon>eudicotyledons</taxon>
        <taxon>Gunneridae</taxon>
        <taxon>Pentapetalae</taxon>
        <taxon>rosids</taxon>
        <taxon>Vitales</taxon>
        <taxon>Vitaceae</taxon>
        <taxon>Viteae</taxon>
        <taxon>Vitis</taxon>
    </lineage>
</organism>
<evidence type="ECO:0000313" key="11">
    <source>
        <dbReference type="Proteomes" id="UP000288805"/>
    </source>
</evidence>
<evidence type="ECO:0000256" key="5">
    <source>
        <dbReference type="ARBA" id="ARBA00023337"/>
    </source>
</evidence>
<comment type="caution">
    <text evidence="10">The sequence shown here is derived from an EMBL/GenBank/DDBJ whole genome shotgun (WGS) entry which is preliminary data.</text>
</comment>
<dbReference type="InterPro" id="IPR026960">
    <property type="entry name" value="RVT-Znf"/>
</dbReference>
<proteinExistence type="predicted"/>
<comment type="subunit">
    <text evidence="6">Component of the PI(3,5)P2 regulatory complex at least composed of ATG18, SAC/FIG4, FAB1 and VAC14.</text>
</comment>
<evidence type="ECO:0000256" key="6">
    <source>
        <dbReference type="ARBA" id="ARBA00023464"/>
    </source>
</evidence>
<dbReference type="InterPro" id="IPR002013">
    <property type="entry name" value="SAC_dom"/>
</dbReference>
<protein>
    <submittedName>
        <fullName evidence="10">Phosphoinositide phosphatase SAC2</fullName>
    </submittedName>
</protein>
<dbReference type="PANTHER" id="PTHR45738">
    <property type="entry name" value="POLYPHOSPHOINOSITIDE PHOSPHATASE"/>
    <property type="match status" value="1"/>
</dbReference>
<feature type="region of interest" description="Disordered" evidence="7">
    <location>
        <begin position="1020"/>
        <end position="1042"/>
    </location>
</feature>
<feature type="transmembrane region" description="Helical" evidence="8">
    <location>
        <begin position="63"/>
        <end position="83"/>
    </location>
</feature>
<gene>
    <name evidence="10" type="primary">SAC2_1</name>
    <name evidence="10" type="ORF">CK203_003370</name>
</gene>
<dbReference type="Proteomes" id="UP000288805">
    <property type="component" value="Unassembled WGS sequence"/>
</dbReference>
<evidence type="ECO:0000256" key="2">
    <source>
        <dbReference type="ARBA" id="ARBA00022554"/>
    </source>
</evidence>
<sequence>MQQNFYIIGRDKNRTCWRLLKIDRLEPSDLNILEDSTIYSEIESCDLLKRIHEGNKSTGGLKFVTTCYGIVGFIKFLGPYYMLLITKRRKIGAICGHTIYAITKSEMIPIPNSTVRSNMAYSKNENRYKKLLCTVDLTKDFFFSYSYHVMRSLQRNLRENETGQSLYETMFVWNEFLTHGIRNHLKNTLWTVALVYGFFKQVKLSVSGRDFKLTLIARRSRHYAGTRYLKRGVNEKGRVANDVETEQIVFEDVPDGCPVQISSVVQNRGSIPLFWSQETSRLNIKPDIILSKKDVNYQATRLHFENLVKRYGNPIIILNLIKTREKKPRETILRAEFANAIKLINKDLAEENHLKFLHWDLNKHSRNKATNVLVLLGKVAVNALNITGIFYFQVTPPLRPGLLLNEPFLSKLENCFDLMAFLSLFEVENVLNDTPPIIPSWIWRFAIEEDSFWRKVVGVKYGRLGFGWRTKEARGTFGVGVWRDILKESSWCWDNIEFKVGKGTKVSFWTDHWCGNEELAQTFPQLFELAVQRNASVNEMWDSSLGQGGWNIRLSRNLNDWELDALGELLQLLRDLRTSLEEDAVIWKGESHGLFRIKDAYKLLAGSNVISFPKKGIWVDKVPTKVAFFAWEASWEKVLTLDKLQRRGWQFPNRCFLCGCEEENVNHILLHCTVVRALWEIVLALFGANWVFPEKVKDMLVSWRGPFVGRKRKRIWTSIPLCIFWTVWKERNRLAFRGGSLAIQKLKNSFVWVVSIGCWFGYCVYVLKNVCGEWSLNSSCNKIEDADNLEKDISNCSSNSSGDCSVKNLSYRNEDVDILESEVRNASSGAIRNFSFKPPMFQKGVLRTNCIDCLDRTNVAQYAYGLVALGRQLHALGLIDVPQIDLHSTLADDLMKLYETMGDTLALQYGGSAAHNKIFSERRGQWKAATQSQEFFRTLQRYYSNAYMDAEKQDAINVFLGYFQPQLGKPALWELDSDQHYNVGRPGSYFADENQRLVFKRSLSDGNILCESNSPMVTSDVKKKELPSAEKGQGGFKSVSESTPEISTCETDLSYSRYTPSMSQRMLFTEAHLDRCLDSDHICFNEHGNACNCSNFLDVDWLSSSGNSCEEETYERSSLINSPIPGLSSESVVNGLSIDTSTTASESGSSIKLAAQNSDAVAEFSDTFVRWVTHGEMLFY</sequence>
<dbReference type="PROSITE" id="PS50275">
    <property type="entry name" value="SAC"/>
    <property type="match status" value="1"/>
</dbReference>
<keyword evidence="2" id="KW-0926">Vacuole</keyword>
<comment type="catalytic activity">
    <reaction evidence="5">
        <text>a 1,2-diacyl-sn-glycero-3-phospho-(1D-myo-inositol-3,5-bisphosphate) + H2O = a 1,2-diacyl-sn-glycero-3-phospho-(1D-myo-inositol-3-phosphate) + phosphate</text>
        <dbReference type="Rhea" id="RHEA:32955"/>
        <dbReference type="ChEBI" id="CHEBI:15377"/>
        <dbReference type="ChEBI" id="CHEBI:43474"/>
        <dbReference type="ChEBI" id="CHEBI:57923"/>
        <dbReference type="ChEBI" id="CHEBI:58088"/>
    </reaction>
</comment>
<dbReference type="Pfam" id="PF02383">
    <property type="entry name" value="Syja_N"/>
    <property type="match status" value="1"/>
</dbReference>
<evidence type="ECO:0000313" key="10">
    <source>
        <dbReference type="EMBL" id="RVX17196.1"/>
    </source>
</evidence>
<dbReference type="GO" id="GO:0046856">
    <property type="term" value="P:phosphatidylinositol dephosphorylation"/>
    <property type="evidence" value="ECO:0007669"/>
    <property type="project" value="InterPro"/>
</dbReference>
<feature type="transmembrane region" description="Helical" evidence="8">
    <location>
        <begin position="372"/>
        <end position="392"/>
    </location>
</feature>
<name>A0A438K7M2_VITVI</name>
<dbReference type="PANTHER" id="PTHR45738:SF3">
    <property type="entry name" value="OS03G0182400 PROTEIN"/>
    <property type="match status" value="1"/>
</dbReference>
<feature type="domain" description="SAC" evidence="9">
    <location>
        <begin position="132"/>
        <end position="911"/>
    </location>
</feature>
<evidence type="ECO:0000256" key="1">
    <source>
        <dbReference type="ARBA" id="ARBA00004148"/>
    </source>
</evidence>